<dbReference type="AlphaFoldDB" id="A0A930VP72"/>
<dbReference type="RefSeq" id="WP_194696412.1">
    <property type="nucleotide sequence ID" value="NZ_JADKPO010000012.1"/>
</dbReference>
<accession>A0A930VP72</accession>
<feature type="region of interest" description="Disordered" evidence="1">
    <location>
        <begin position="260"/>
        <end position="284"/>
    </location>
</feature>
<organism evidence="2 3">
    <name type="scientific">Nocardioides agariphilus</name>
    <dbReference type="NCBI Taxonomy" id="433664"/>
    <lineage>
        <taxon>Bacteria</taxon>
        <taxon>Bacillati</taxon>
        <taxon>Actinomycetota</taxon>
        <taxon>Actinomycetes</taxon>
        <taxon>Propionibacteriales</taxon>
        <taxon>Nocardioidaceae</taxon>
        <taxon>Nocardioides</taxon>
    </lineage>
</organism>
<sequence>MSGTRDQQPDDGSAWLPDLASTVLEAARELRTAADAAEARLLELAVQWALIHPAESLADAGTFRLHGDVPVPIAGPGAPLVAEFSIAEFAAAIGTTTESGRRYLGHALELRYRLNKLWARVTTGDLAAWKARRVAEQTRWLTPDAATYVDKHVAPVAHKIGPAQLDRLIAEAVARHMPDQAEADRQQAWDQRRFDIDFDTVAIAGTCQVSGELDLADAIDLHNALTADAKVQADLGSPLTLDQRRSVAVGNIARRDLTLDYPQMVDDEHQPQTKPSKPSKPSKPRDMVLYLHLTDAATTAGSTTGSTGGSMGGWSVGRVENTATPVLAETIRTWCGNPDARITVKPVIDVAKHVHHGAYEIDGRISEPVALRDHTCVFPWCTKPARKLKPGEHAADCDHNHPYAQGGATCTCQIAALCRKHHRLKTHGRWRYLILTPGTYLWTSPHGYHYLRDHTGTLDVSHDRHRRRHPRPAA</sequence>
<evidence type="ECO:0000256" key="1">
    <source>
        <dbReference type="SAM" id="MobiDB-lite"/>
    </source>
</evidence>
<dbReference type="EMBL" id="JADKPO010000012">
    <property type="protein sequence ID" value="MBF4768276.1"/>
    <property type="molecule type" value="Genomic_DNA"/>
</dbReference>
<proteinExistence type="predicted"/>
<dbReference type="Proteomes" id="UP000660668">
    <property type="component" value="Unassembled WGS sequence"/>
</dbReference>
<gene>
    <name evidence="2" type="ORF">ISU10_10890</name>
</gene>
<dbReference type="InterPro" id="IPR003615">
    <property type="entry name" value="HNH_nuc"/>
</dbReference>
<dbReference type="CDD" id="cd00085">
    <property type="entry name" value="HNHc"/>
    <property type="match status" value="1"/>
</dbReference>
<comment type="caution">
    <text evidence="2">The sequence shown here is derived from an EMBL/GenBank/DDBJ whole genome shotgun (WGS) entry which is preliminary data.</text>
</comment>
<protein>
    <submittedName>
        <fullName evidence="2">DUF222 domain-containing protein</fullName>
    </submittedName>
</protein>
<evidence type="ECO:0000313" key="3">
    <source>
        <dbReference type="Proteomes" id="UP000660668"/>
    </source>
</evidence>
<keyword evidence="3" id="KW-1185">Reference proteome</keyword>
<reference evidence="2" key="1">
    <citation type="submission" date="2020-11" db="EMBL/GenBank/DDBJ databases">
        <title>Nocardioides cynanchi sp. nov., isolated from soil of rhizosphere of Cynanchum wilfordii.</title>
        <authorList>
            <person name="Lee J.-S."/>
            <person name="Suh M.K."/>
            <person name="Kim J.-S."/>
        </authorList>
    </citation>
    <scope>NUCLEOTIDE SEQUENCE</scope>
    <source>
        <strain evidence="2">KCTC 19276</strain>
    </source>
</reference>
<evidence type="ECO:0000313" key="2">
    <source>
        <dbReference type="EMBL" id="MBF4768276.1"/>
    </source>
</evidence>
<name>A0A930VP72_9ACTN</name>